<dbReference type="Proteomes" id="UP000235392">
    <property type="component" value="Unassembled WGS sequence"/>
</dbReference>
<reference evidence="1 2" key="1">
    <citation type="submission" date="2017-11" db="EMBL/GenBank/DDBJ databases">
        <title>De novo assembly and phasing of dikaryotic genomes from two isolates of Puccinia coronata f. sp. avenae, the causal agent of oat crown rust.</title>
        <authorList>
            <person name="Miller M.E."/>
            <person name="Zhang Y."/>
            <person name="Omidvar V."/>
            <person name="Sperschneider J."/>
            <person name="Schwessinger B."/>
            <person name="Raley C."/>
            <person name="Palmer J.M."/>
            <person name="Garnica D."/>
            <person name="Upadhyaya N."/>
            <person name="Rathjen J."/>
            <person name="Taylor J.M."/>
            <person name="Park R.F."/>
            <person name="Dodds P.N."/>
            <person name="Hirsch C.D."/>
            <person name="Kianian S.F."/>
            <person name="Figueroa M."/>
        </authorList>
    </citation>
    <scope>NUCLEOTIDE SEQUENCE [LARGE SCALE GENOMIC DNA]</scope>
    <source>
        <strain evidence="1">12SD80</strain>
    </source>
</reference>
<gene>
    <name evidence="1" type="ORF">PCASD_20177</name>
</gene>
<dbReference type="EMBL" id="PGCI01000449">
    <property type="protein sequence ID" value="PLW26668.1"/>
    <property type="molecule type" value="Genomic_DNA"/>
</dbReference>
<name>A0A2N5TMN8_9BASI</name>
<evidence type="ECO:0000313" key="1">
    <source>
        <dbReference type="EMBL" id="PLW26668.1"/>
    </source>
</evidence>
<sequence length="281" mass="31159">MTEPPEAKNATRLDVNKLHFRCFTGDNREHYHASLIIGESPAMAIDIERAAARTPPGPDVFVTPPRQTGHIYALRNNADGHLLIPAASQPKSPTEIEVLDGTGHVSANLTKTMLEDATPYKHINLQAFLKVAYIPANNELTQAHMIINRIGHWSYFKTTTKAQLTEKGFPIGTARLLCNAAAHIQPYEKEATMPPLPQLPHNKMPIPGAKVTQQAKIEAFLRACRIPVDNQATRARMKIHRINHWSFFLKSSEEELVRLGFSGETSVQICQGVAKLPQVDG</sequence>
<comment type="caution">
    <text evidence="1">The sequence shown here is derived from an EMBL/GenBank/DDBJ whole genome shotgun (WGS) entry which is preliminary data.</text>
</comment>
<proteinExistence type="predicted"/>
<accession>A0A2N5TMN8</accession>
<organism evidence="1 2">
    <name type="scientific">Puccinia coronata f. sp. avenae</name>
    <dbReference type="NCBI Taxonomy" id="200324"/>
    <lineage>
        <taxon>Eukaryota</taxon>
        <taxon>Fungi</taxon>
        <taxon>Dikarya</taxon>
        <taxon>Basidiomycota</taxon>
        <taxon>Pucciniomycotina</taxon>
        <taxon>Pucciniomycetes</taxon>
        <taxon>Pucciniales</taxon>
        <taxon>Pucciniaceae</taxon>
        <taxon>Puccinia</taxon>
    </lineage>
</organism>
<dbReference type="AlphaFoldDB" id="A0A2N5TMN8"/>
<evidence type="ECO:0000313" key="2">
    <source>
        <dbReference type="Proteomes" id="UP000235392"/>
    </source>
</evidence>
<protein>
    <submittedName>
        <fullName evidence="1">Uncharacterized protein</fullName>
    </submittedName>
</protein>